<evidence type="ECO:0000313" key="1">
    <source>
        <dbReference type="EMBL" id="GAA1671086.1"/>
    </source>
</evidence>
<dbReference type="PANTHER" id="PTHR35332">
    <property type="entry name" value="REGULATION OF ENOLASE PROTEIN 1"/>
    <property type="match status" value="1"/>
</dbReference>
<dbReference type="PANTHER" id="PTHR35332:SF2">
    <property type="entry name" value="REGULATION OF ENOLASE PROTEIN 1"/>
    <property type="match status" value="1"/>
</dbReference>
<protein>
    <submittedName>
        <fullName evidence="1">DUF1349 domain-containing protein</fullName>
    </submittedName>
</protein>
<dbReference type="Pfam" id="PF07081">
    <property type="entry name" value="DUF1349"/>
    <property type="match status" value="1"/>
</dbReference>
<dbReference type="InterPro" id="IPR013320">
    <property type="entry name" value="ConA-like_dom_sf"/>
</dbReference>
<sequence>MNAVPWSAGRWTHDPELVDLSDETLTAIAAEGSDAWRETAYGFVHANEHALLAPLTVGESMQVEFEAKWTGEFDQAGIFVRIDDMRWVKAGLEFADGHLGLGAVVTDGRSDWSVGRVDEWSTASVSVRVSRWPDSLIVRARAGGEPWRLVRVAPFDGAADASAGPYLCAPTRAGFAVTFRSWTRGDADDSIH</sequence>
<organism evidence="1 2">
    <name type="scientific">Microbacterium lacus</name>
    <dbReference type="NCBI Taxonomy" id="415217"/>
    <lineage>
        <taxon>Bacteria</taxon>
        <taxon>Bacillati</taxon>
        <taxon>Actinomycetota</taxon>
        <taxon>Actinomycetes</taxon>
        <taxon>Micrococcales</taxon>
        <taxon>Microbacteriaceae</taxon>
        <taxon>Microbacterium</taxon>
    </lineage>
</organism>
<comment type="caution">
    <text evidence="1">The sequence shown here is derived from an EMBL/GenBank/DDBJ whole genome shotgun (WGS) entry which is preliminary data.</text>
</comment>
<dbReference type="EMBL" id="BAAAPK010000001">
    <property type="protein sequence ID" value="GAA1671086.1"/>
    <property type="molecule type" value="Genomic_DNA"/>
</dbReference>
<name>A0ABP4SD26_9MICO</name>
<reference evidence="2" key="1">
    <citation type="journal article" date="2019" name="Int. J. Syst. Evol. Microbiol.">
        <title>The Global Catalogue of Microorganisms (GCM) 10K type strain sequencing project: providing services to taxonomists for standard genome sequencing and annotation.</title>
        <authorList>
            <consortium name="The Broad Institute Genomics Platform"/>
            <consortium name="The Broad Institute Genome Sequencing Center for Infectious Disease"/>
            <person name="Wu L."/>
            <person name="Ma J."/>
        </authorList>
    </citation>
    <scope>NUCLEOTIDE SEQUENCE [LARGE SCALE GENOMIC DNA]</scope>
    <source>
        <strain evidence="2">JCM 15575</strain>
    </source>
</reference>
<dbReference type="RefSeq" id="WP_344052983.1">
    <property type="nucleotide sequence ID" value="NZ_BAAAPK010000001.1"/>
</dbReference>
<proteinExistence type="predicted"/>
<keyword evidence="2" id="KW-1185">Reference proteome</keyword>
<accession>A0ABP4SD26</accession>
<gene>
    <name evidence="1" type="ORF">GCM10009807_13970</name>
</gene>
<dbReference type="Gene3D" id="2.60.120.200">
    <property type="match status" value="1"/>
</dbReference>
<evidence type="ECO:0000313" key="2">
    <source>
        <dbReference type="Proteomes" id="UP001500596"/>
    </source>
</evidence>
<dbReference type="SUPFAM" id="SSF49899">
    <property type="entry name" value="Concanavalin A-like lectins/glucanases"/>
    <property type="match status" value="1"/>
</dbReference>
<dbReference type="InterPro" id="IPR009784">
    <property type="entry name" value="DUF1349"/>
</dbReference>
<dbReference type="Proteomes" id="UP001500596">
    <property type="component" value="Unassembled WGS sequence"/>
</dbReference>